<evidence type="ECO:0000256" key="2">
    <source>
        <dbReference type="ARBA" id="ARBA00022676"/>
    </source>
</evidence>
<dbReference type="STRING" id="39946.B8AY55"/>
<keyword evidence="2" id="KW-0328">Glycosyltransferase</keyword>
<dbReference type="PANTHER" id="PTHR45719">
    <property type="entry name" value="GLYCOSYLTRANSFERASE"/>
    <property type="match status" value="1"/>
</dbReference>
<comment type="subcellular location">
    <subcellularLocation>
        <location evidence="1">Membrane</location>
        <topology evidence="1">Single-pass type II membrane protein</topology>
    </subcellularLocation>
</comment>
<keyword evidence="6" id="KW-1133">Transmembrane helix</keyword>
<evidence type="ECO:0000313" key="8">
    <source>
        <dbReference type="Proteomes" id="UP000007015"/>
    </source>
</evidence>
<keyword evidence="5" id="KW-0325">Glycoprotein</keyword>
<keyword evidence="3" id="KW-0808">Transferase</keyword>
<proteinExistence type="predicted"/>
<evidence type="ECO:0000256" key="4">
    <source>
        <dbReference type="ARBA" id="ARBA00023136"/>
    </source>
</evidence>
<protein>
    <submittedName>
        <fullName evidence="7">Uncharacterized protein</fullName>
    </submittedName>
</protein>
<evidence type="ECO:0000313" key="7">
    <source>
        <dbReference type="EMBL" id="EEC78537.1"/>
    </source>
</evidence>
<evidence type="ECO:0000256" key="1">
    <source>
        <dbReference type="ARBA" id="ARBA00004606"/>
    </source>
</evidence>
<dbReference type="GO" id="GO:0016020">
    <property type="term" value="C:membrane"/>
    <property type="evidence" value="ECO:0007669"/>
    <property type="project" value="UniProtKB-SubCell"/>
</dbReference>
<keyword evidence="4 6" id="KW-0472">Membrane</keyword>
<reference evidence="7 8" key="1">
    <citation type="journal article" date="2005" name="PLoS Biol.">
        <title>The genomes of Oryza sativa: a history of duplications.</title>
        <authorList>
            <person name="Yu J."/>
            <person name="Wang J."/>
            <person name="Lin W."/>
            <person name="Li S."/>
            <person name="Li H."/>
            <person name="Zhou J."/>
            <person name="Ni P."/>
            <person name="Dong W."/>
            <person name="Hu S."/>
            <person name="Zeng C."/>
            <person name="Zhang J."/>
            <person name="Zhang Y."/>
            <person name="Li R."/>
            <person name="Xu Z."/>
            <person name="Li S."/>
            <person name="Li X."/>
            <person name="Zheng H."/>
            <person name="Cong L."/>
            <person name="Lin L."/>
            <person name="Yin J."/>
            <person name="Geng J."/>
            <person name="Li G."/>
            <person name="Shi J."/>
            <person name="Liu J."/>
            <person name="Lv H."/>
            <person name="Li J."/>
            <person name="Wang J."/>
            <person name="Deng Y."/>
            <person name="Ran L."/>
            <person name="Shi X."/>
            <person name="Wang X."/>
            <person name="Wu Q."/>
            <person name="Li C."/>
            <person name="Ren X."/>
            <person name="Wang J."/>
            <person name="Wang X."/>
            <person name="Li D."/>
            <person name="Liu D."/>
            <person name="Zhang X."/>
            <person name="Ji Z."/>
            <person name="Zhao W."/>
            <person name="Sun Y."/>
            <person name="Zhang Z."/>
            <person name="Bao J."/>
            <person name="Han Y."/>
            <person name="Dong L."/>
            <person name="Ji J."/>
            <person name="Chen P."/>
            <person name="Wu S."/>
            <person name="Liu J."/>
            <person name="Xiao Y."/>
            <person name="Bu D."/>
            <person name="Tan J."/>
            <person name="Yang L."/>
            <person name="Ye C."/>
            <person name="Zhang J."/>
            <person name="Xu J."/>
            <person name="Zhou Y."/>
            <person name="Yu Y."/>
            <person name="Zhang B."/>
            <person name="Zhuang S."/>
            <person name="Wei H."/>
            <person name="Liu B."/>
            <person name="Lei M."/>
            <person name="Yu H."/>
            <person name="Li Y."/>
            <person name="Xu H."/>
            <person name="Wei S."/>
            <person name="He X."/>
            <person name="Fang L."/>
            <person name="Zhang Z."/>
            <person name="Zhang Y."/>
            <person name="Huang X."/>
            <person name="Su Z."/>
            <person name="Tong W."/>
            <person name="Li J."/>
            <person name="Tong Z."/>
            <person name="Li S."/>
            <person name="Ye J."/>
            <person name="Wang L."/>
            <person name="Fang L."/>
            <person name="Lei T."/>
            <person name="Chen C."/>
            <person name="Chen H."/>
            <person name="Xu Z."/>
            <person name="Li H."/>
            <person name="Huang H."/>
            <person name="Zhang F."/>
            <person name="Xu H."/>
            <person name="Li N."/>
            <person name="Zhao C."/>
            <person name="Li S."/>
            <person name="Dong L."/>
            <person name="Huang Y."/>
            <person name="Li L."/>
            <person name="Xi Y."/>
            <person name="Qi Q."/>
            <person name="Li W."/>
            <person name="Zhang B."/>
            <person name="Hu W."/>
            <person name="Zhang Y."/>
            <person name="Tian X."/>
            <person name="Jiao Y."/>
            <person name="Liang X."/>
            <person name="Jin J."/>
            <person name="Gao L."/>
            <person name="Zheng W."/>
            <person name="Hao B."/>
            <person name="Liu S."/>
            <person name="Wang W."/>
            <person name="Yuan L."/>
            <person name="Cao M."/>
            <person name="McDermott J."/>
            <person name="Samudrala R."/>
            <person name="Wang J."/>
            <person name="Wong G.K."/>
            <person name="Yang H."/>
        </authorList>
    </citation>
    <scope>NUCLEOTIDE SEQUENCE [LARGE SCALE GENOMIC DNA]</scope>
    <source>
        <strain evidence="8">cv. 93-11</strain>
    </source>
</reference>
<dbReference type="Proteomes" id="UP000007015">
    <property type="component" value="Chromosome 5"/>
</dbReference>
<dbReference type="OMA" id="MDPCSLW"/>
<dbReference type="PANTHER" id="PTHR45719:SF2">
    <property type="entry name" value="BGGP BETA-1-3-GALACTOSYL-O-GLYCOSYL-GLYCOPROTEIN"/>
    <property type="match status" value="1"/>
</dbReference>
<dbReference type="Gramene" id="BGIOSGA019194-TA">
    <property type="protein sequence ID" value="BGIOSGA019194-PA"/>
    <property type="gene ID" value="BGIOSGA019194"/>
</dbReference>
<dbReference type="InterPro" id="IPR044610">
    <property type="entry name" value="GLCAT14A/B/C"/>
</dbReference>
<dbReference type="Pfam" id="PF02485">
    <property type="entry name" value="Branch"/>
    <property type="match status" value="1"/>
</dbReference>
<organism evidence="7 8">
    <name type="scientific">Oryza sativa subsp. indica</name>
    <name type="common">Rice</name>
    <dbReference type="NCBI Taxonomy" id="39946"/>
    <lineage>
        <taxon>Eukaryota</taxon>
        <taxon>Viridiplantae</taxon>
        <taxon>Streptophyta</taxon>
        <taxon>Embryophyta</taxon>
        <taxon>Tracheophyta</taxon>
        <taxon>Spermatophyta</taxon>
        <taxon>Magnoliopsida</taxon>
        <taxon>Liliopsida</taxon>
        <taxon>Poales</taxon>
        <taxon>Poaceae</taxon>
        <taxon>BOP clade</taxon>
        <taxon>Oryzoideae</taxon>
        <taxon>Oryzeae</taxon>
        <taxon>Oryzinae</taxon>
        <taxon>Oryza</taxon>
        <taxon>Oryza sativa</taxon>
    </lineage>
</organism>
<evidence type="ECO:0000256" key="6">
    <source>
        <dbReference type="SAM" id="Phobius"/>
    </source>
</evidence>
<feature type="transmembrane region" description="Helical" evidence="6">
    <location>
        <begin position="25"/>
        <end position="45"/>
    </location>
</feature>
<accession>B8AY55</accession>
<dbReference type="EMBL" id="CM000130">
    <property type="protein sequence ID" value="EEC78537.1"/>
    <property type="molecule type" value="Genomic_DNA"/>
</dbReference>
<keyword evidence="6" id="KW-0812">Transmembrane</keyword>
<dbReference type="HOGENOM" id="CLU_034994_0_1_1"/>
<dbReference type="GO" id="GO:0015020">
    <property type="term" value="F:glucuronosyltransferase activity"/>
    <property type="evidence" value="ECO:0007669"/>
    <property type="project" value="InterPro"/>
</dbReference>
<sequence>MGMGVRGGGGGASGSGGGGGERWRWILFFAMVSVFFLLSLLLLLFSSSPPRLRLPGPAAAAPSLADDLRCGHGAPPCLAYLLVGARGDGARLLRLLLAVYHPRNRYVLHLSADASDSERRDLAAWVAAATPAVGAFRNVAVVGAPTAGTPVGSSGLAGTLRAAAVLLRLHPDWDWFITLNAADYPVVTQDDLIYVLSNVSRQFNFVDHTSDIGQKESEKVQSMIVDAGIYLAGRTNFFRASEKRPTPDAFKFFTGISCCSPWVILNRQFIEYCILGWENLPRILLMYFNNIMLPQEGYFHSVICNSLEFRNFTVNNDLRYKAWDNPPQTEPVFLDMTHYDKMVDSGAPFARRFRENESLLDKIDGNVLGRWGHGPVPGAWCSGRKSWFSDPCSQWSDVNIVRPGPQGIKLRQYINRALEEGEFGSKSCRR</sequence>
<keyword evidence="8" id="KW-1185">Reference proteome</keyword>
<gene>
    <name evidence="7" type="ORF">OsI_18492</name>
</gene>
<name>B8AY55_ORYSI</name>
<dbReference type="InterPro" id="IPR003406">
    <property type="entry name" value="Glyco_trans_14"/>
</dbReference>
<dbReference type="AlphaFoldDB" id="B8AY55"/>
<evidence type="ECO:0000256" key="5">
    <source>
        <dbReference type="ARBA" id="ARBA00023180"/>
    </source>
</evidence>
<evidence type="ECO:0000256" key="3">
    <source>
        <dbReference type="ARBA" id="ARBA00022679"/>
    </source>
</evidence>